<keyword evidence="5" id="KW-1185">Reference proteome</keyword>
<dbReference type="Gene3D" id="1.20.900.10">
    <property type="entry name" value="Dbl homology (DH) domain"/>
    <property type="match status" value="1"/>
</dbReference>
<dbReference type="InterPro" id="IPR000219">
    <property type="entry name" value="DH_dom"/>
</dbReference>
<dbReference type="Proteomes" id="UP000694395">
    <property type="component" value="Chromosome 2"/>
</dbReference>
<evidence type="ECO:0000256" key="1">
    <source>
        <dbReference type="SAM" id="MobiDB-lite"/>
    </source>
</evidence>
<dbReference type="PROSITE" id="PS50003">
    <property type="entry name" value="PH_DOMAIN"/>
    <property type="match status" value="1"/>
</dbReference>
<evidence type="ECO:0000259" key="3">
    <source>
        <dbReference type="PROSITE" id="PS50010"/>
    </source>
</evidence>
<dbReference type="InterPro" id="IPR011993">
    <property type="entry name" value="PH-like_dom_sf"/>
</dbReference>
<feature type="region of interest" description="Disordered" evidence="1">
    <location>
        <begin position="437"/>
        <end position="460"/>
    </location>
</feature>
<dbReference type="Pfam" id="PF00621">
    <property type="entry name" value="RhoGEF"/>
    <property type="match status" value="1"/>
</dbReference>
<dbReference type="SMART" id="SM00233">
    <property type="entry name" value="PH"/>
    <property type="match status" value="1"/>
</dbReference>
<dbReference type="SUPFAM" id="SSF48065">
    <property type="entry name" value="DBL homology domain (DH-domain)"/>
    <property type="match status" value="1"/>
</dbReference>
<dbReference type="InterPro" id="IPR055251">
    <property type="entry name" value="SOS1_NGEF_PH"/>
</dbReference>
<dbReference type="SMART" id="SM00325">
    <property type="entry name" value="RhoGEF"/>
    <property type="match status" value="1"/>
</dbReference>
<dbReference type="AlphaFoldDB" id="A0A8L0DPK3"/>
<dbReference type="GeneTree" id="ENSGT00940000162507"/>
<dbReference type="InterPro" id="IPR001849">
    <property type="entry name" value="PH_domain"/>
</dbReference>
<dbReference type="GO" id="GO:0005085">
    <property type="term" value="F:guanyl-nucleotide exchange factor activity"/>
    <property type="evidence" value="ECO:0007669"/>
    <property type="project" value="InterPro"/>
</dbReference>
<sequence>MISVAPPWWGVTVSLCPSVPMQTELLTSLKALLKHIDSSQLTRDLDGTFPYDHDHWVAFRQKIEPFASSCSVALSSLQSSISTLSSTSNLNSTKQRSLMKCVLEDTRLNRLRLEGGTVLARIRKDEACENDNYRDAVDMVNVLYNQVDEEVHKLVILSNKSLKQLESLLEVRRFEEQTEQIKVWFSVEGEKHLTALDSLPLSLATVKDMRQSLEQFFEESVVSLNIVHFFLTLSVLILFLRTIRPVLQANQWMEHCQDYLRQLNLESSGVSLPPMSVLGQLHTTPVFSTDLVSLPLASPRQTHQWNVLWTKCQQTKNQLEETLAQATAAVTAASDSAASNSAASNSAASDSLPTLGSRIIVSSLEFEEETKPHSTGHFSSNNNKSPSSCSFTSSSLFPFPPAPEGDPPFLKLLQSPSLFDDTDSDCTIDSLGAASCHSEPVYSSSGTPLHQHRQHRKQPLKKIMKKTLSYELPAAQDGGHVDTSHLHGYTGVYIKGLEVANNVSVEKKLQRPDVVSPALGRSRSMSSPTRHPEGDGKKHSSKVQHIMAEMISTEREYVRSLSYVIEHYFPEMERLDLPQDLWGKRSIIFGNMEKLCNFHCQYFLKELEASAHSPLSISSCFLRHEDQFGMYALYSKNKPQSDALLTSHGNGFFKNKQLELGDKMDLASYLLKPIQRMSKYALLLKDLIKECGQSQEQELSDLRTAEEMVKFQLRHGNDLLAMDAIRGCDVNLKEQGQLRCQDEFIVWCGRRKYLRHVFLFEDLILFSKSKKIEGGYDLYIYKQSYKTAEIGMTESVGDSGLRFEIWFRRRKSQDTFILQAGSGEVKAVWTAIIGKILWRQALRNREVRLKEMVSMGIGSKPFMDIKPSDAAISDRAIDYIMKGSESRTRASIAVSSFDHSTPFKRPHSTISNSSTSSSSSQSSSSLLGSLNLHLYPSPAHQHPQAHQHPYPLGSVPSFSHWPYDCIEEDELEQDTGSQPSMSE</sequence>
<dbReference type="Gene3D" id="2.30.29.30">
    <property type="entry name" value="Pleckstrin-homology domain (PH domain)/Phosphotyrosine-binding domain (PTB)"/>
    <property type="match status" value="1"/>
</dbReference>
<reference evidence="4" key="3">
    <citation type="submission" date="2025-09" db="UniProtKB">
        <authorList>
            <consortium name="Ensembl"/>
        </authorList>
    </citation>
    <scope>IDENTIFICATION</scope>
</reference>
<proteinExistence type="predicted"/>
<feature type="compositionally biased region" description="Low complexity" evidence="1">
    <location>
        <begin position="908"/>
        <end position="924"/>
    </location>
</feature>
<feature type="compositionally biased region" description="Basic residues" evidence="1">
    <location>
        <begin position="450"/>
        <end position="460"/>
    </location>
</feature>
<dbReference type="CDD" id="cd00160">
    <property type="entry name" value="RhoGEF"/>
    <property type="match status" value="1"/>
</dbReference>
<dbReference type="Pfam" id="PF22697">
    <property type="entry name" value="SOS1_NGEF_PH"/>
    <property type="match status" value="1"/>
</dbReference>
<evidence type="ECO:0000259" key="2">
    <source>
        <dbReference type="PROSITE" id="PS50003"/>
    </source>
</evidence>
<feature type="domain" description="DH" evidence="3">
    <location>
        <begin position="542"/>
        <end position="719"/>
    </location>
</feature>
<evidence type="ECO:0000313" key="5">
    <source>
        <dbReference type="Proteomes" id="UP000694395"/>
    </source>
</evidence>
<feature type="region of interest" description="Disordered" evidence="1">
    <location>
        <begin position="511"/>
        <end position="543"/>
    </location>
</feature>
<dbReference type="CDD" id="cd13242">
    <property type="entry name" value="PH_puratrophin-1"/>
    <property type="match status" value="1"/>
</dbReference>
<dbReference type="PANTHER" id="PTHR45845">
    <property type="entry name" value="RHO GUANINE NUCLEOTIDE EXCHANGE FACTOR-RELATED"/>
    <property type="match status" value="1"/>
</dbReference>
<feature type="region of interest" description="Disordered" evidence="1">
    <location>
        <begin position="898"/>
        <end position="924"/>
    </location>
</feature>
<accession>A0A8L0DPK3</accession>
<organism evidence="4 5">
    <name type="scientific">Oncorhynchus mykiss</name>
    <name type="common">Rainbow trout</name>
    <name type="synonym">Salmo gairdneri</name>
    <dbReference type="NCBI Taxonomy" id="8022"/>
    <lineage>
        <taxon>Eukaryota</taxon>
        <taxon>Metazoa</taxon>
        <taxon>Chordata</taxon>
        <taxon>Craniata</taxon>
        <taxon>Vertebrata</taxon>
        <taxon>Euteleostomi</taxon>
        <taxon>Actinopterygii</taxon>
        <taxon>Neopterygii</taxon>
        <taxon>Teleostei</taxon>
        <taxon>Protacanthopterygii</taxon>
        <taxon>Salmoniformes</taxon>
        <taxon>Salmonidae</taxon>
        <taxon>Salmoninae</taxon>
        <taxon>Oncorhynchus</taxon>
    </lineage>
</organism>
<reference evidence="4" key="1">
    <citation type="submission" date="2020-07" db="EMBL/GenBank/DDBJ databases">
        <title>A long reads based de novo assembly of the rainbow trout Arlee double haploid line genome.</title>
        <authorList>
            <person name="Gao G."/>
            <person name="Palti Y."/>
        </authorList>
    </citation>
    <scope>NUCLEOTIDE SEQUENCE [LARGE SCALE GENOMIC DNA]</scope>
</reference>
<feature type="domain" description="PH" evidence="2">
    <location>
        <begin position="731"/>
        <end position="838"/>
    </location>
</feature>
<dbReference type="Ensembl" id="ENSOMYT00000160858.1">
    <property type="protein sequence ID" value="ENSOMYP00000129784.1"/>
    <property type="gene ID" value="ENSOMYG00000053570.1"/>
</dbReference>
<reference evidence="4" key="2">
    <citation type="submission" date="2025-08" db="UniProtKB">
        <authorList>
            <consortium name="Ensembl"/>
        </authorList>
    </citation>
    <scope>IDENTIFICATION</scope>
</reference>
<dbReference type="InterPro" id="IPR035899">
    <property type="entry name" value="DBL_dom_sf"/>
</dbReference>
<dbReference type="InterPro" id="IPR052231">
    <property type="entry name" value="Rho_GEF_signaling-related"/>
</dbReference>
<dbReference type="PROSITE" id="PS50010">
    <property type="entry name" value="DH_2"/>
    <property type="match status" value="1"/>
</dbReference>
<evidence type="ECO:0000313" key="4">
    <source>
        <dbReference type="Ensembl" id="ENSOMYP00000129784.1"/>
    </source>
</evidence>
<name>A0A8L0DPK3_ONCMY</name>
<dbReference type="SUPFAM" id="SSF50729">
    <property type="entry name" value="PH domain-like"/>
    <property type="match status" value="1"/>
</dbReference>
<dbReference type="PANTHER" id="PTHR45845:SF1">
    <property type="entry name" value="PLECKSTRIN HOMOLOGY AND RHOGEF DOMAIN CONTAINING G4B"/>
    <property type="match status" value="1"/>
</dbReference>
<protein>
    <submittedName>
        <fullName evidence="4">Si:ch211-269k10.2</fullName>
    </submittedName>
</protein>